<evidence type="ECO:0000313" key="3">
    <source>
        <dbReference type="Proteomes" id="UP001303115"/>
    </source>
</evidence>
<accession>A0AAN6SNZ8</accession>
<dbReference type="PANTHER" id="PTHR33112">
    <property type="entry name" value="DOMAIN PROTEIN, PUTATIVE-RELATED"/>
    <property type="match status" value="1"/>
</dbReference>
<evidence type="ECO:0000313" key="2">
    <source>
        <dbReference type="EMBL" id="KAK4035441.1"/>
    </source>
</evidence>
<dbReference type="PANTHER" id="PTHR33112:SF16">
    <property type="entry name" value="HETEROKARYON INCOMPATIBILITY DOMAIN-CONTAINING PROTEIN"/>
    <property type="match status" value="1"/>
</dbReference>
<dbReference type="InterPro" id="IPR010730">
    <property type="entry name" value="HET"/>
</dbReference>
<feature type="non-terminal residue" evidence="2">
    <location>
        <position position="137"/>
    </location>
</feature>
<dbReference type="Proteomes" id="UP001303115">
    <property type="component" value="Unassembled WGS sequence"/>
</dbReference>
<name>A0AAN6SNZ8_9PEZI</name>
<reference evidence="3" key="1">
    <citation type="journal article" date="2023" name="Mol. Phylogenet. Evol.">
        <title>Genome-scale phylogeny and comparative genomics of the fungal order Sordariales.</title>
        <authorList>
            <person name="Hensen N."/>
            <person name="Bonometti L."/>
            <person name="Westerberg I."/>
            <person name="Brannstrom I.O."/>
            <person name="Guillou S."/>
            <person name="Cros-Aarteil S."/>
            <person name="Calhoun S."/>
            <person name="Haridas S."/>
            <person name="Kuo A."/>
            <person name="Mondo S."/>
            <person name="Pangilinan J."/>
            <person name="Riley R."/>
            <person name="LaButti K."/>
            <person name="Andreopoulos B."/>
            <person name="Lipzen A."/>
            <person name="Chen C."/>
            <person name="Yan M."/>
            <person name="Daum C."/>
            <person name="Ng V."/>
            <person name="Clum A."/>
            <person name="Steindorff A."/>
            <person name="Ohm R.A."/>
            <person name="Martin F."/>
            <person name="Silar P."/>
            <person name="Natvig D.O."/>
            <person name="Lalanne C."/>
            <person name="Gautier V."/>
            <person name="Ament-Velasquez S.L."/>
            <person name="Kruys A."/>
            <person name="Hutchinson M.I."/>
            <person name="Powell A.J."/>
            <person name="Barry K."/>
            <person name="Miller A.N."/>
            <person name="Grigoriev I.V."/>
            <person name="Debuchy R."/>
            <person name="Gladieux P."/>
            <person name="Hiltunen Thoren M."/>
            <person name="Johannesson H."/>
        </authorList>
    </citation>
    <scope>NUCLEOTIDE SEQUENCE [LARGE SCALE GENOMIC DNA]</scope>
    <source>
        <strain evidence="3">CBS 284.82</strain>
    </source>
</reference>
<proteinExistence type="predicted"/>
<protein>
    <recommendedName>
        <fullName evidence="1">Heterokaryon incompatibility domain-containing protein</fullName>
    </recommendedName>
</protein>
<gene>
    <name evidence="2" type="ORF">C8A01DRAFT_17864</name>
</gene>
<dbReference type="Pfam" id="PF06985">
    <property type="entry name" value="HET"/>
    <property type="match status" value="1"/>
</dbReference>
<evidence type="ECO:0000259" key="1">
    <source>
        <dbReference type="Pfam" id="PF06985"/>
    </source>
</evidence>
<dbReference type="AlphaFoldDB" id="A0AAN6SNZ8"/>
<dbReference type="EMBL" id="MU854443">
    <property type="protein sequence ID" value="KAK4035441.1"/>
    <property type="molecule type" value="Genomic_DNA"/>
</dbReference>
<keyword evidence="3" id="KW-1185">Reference proteome</keyword>
<organism evidence="2 3">
    <name type="scientific">Parachaetomium inaequale</name>
    <dbReference type="NCBI Taxonomy" id="2588326"/>
    <lineage>
        <taxon>Eukaryota</taxon>
        <taxon>Fungi</taxon>
        <taxon>Dikarya</taxon>
        <taxon>Ascomycota</taxon>
        <taxon>Pezizomycotina</taxon>
        <taxon>Sordariomycetes</taxon>
        <taxon>Sordariomycetidae</taxon>
        <taxon>Sordariales</taxon>
        <taxon>Chaetomiaceae</taxon>
        <taxon>Parachaetomium</taxon>
    </lineage>
</organism>
<comment type="caution">
    <text evidence="2">The sequence shown here is derived from an EMBL/GenBank/DDBJ whole genome shotgun (WGS) entry which is preliminary data.</text>
</comment>
<feature type="domain" description="Heterokaryon incompatibility" evidence="1">
    <location>
        <begin position="77"/>
        <end position="137"/>
    </location>
</feature>
<sequence length="137" mass="15218">MQQFLTVSDLPAPYSHFTPVPVVSKHSDSPQCFDQIGQWIAQCEAGHEDCKAPNAVRLPTRVVDLNPTSDGSLEPSALSYVWGDTLPQRLTRAVLESFKSGIPWSDIPKTLQDAMTITHLLGLRYLWVDALTIIQDD</sequence>